<keyword evidence="5 12" id="KW-0732">Signal</keyword>
<dbReference type="EMBL" id="JACXAJ010000006">
    <property type="protein sequence ID" value="MBD1397971.1"/>
    <property type="molecule type" value="Genomic_DNA"/>
</dbReference>
<gene>
    <name evidence="15" type="ORF">H9Q13_12410</name>
</gene>
<dbReference type="Pfam" id="PF07715">
    <property type="entry name" value="Plug"/>
    <property type="match status" value="1"/>
</dbReference>
<keyword evidence="4 10" id="KW-0812">Transmembrane</keyword>
<proteinExistence type="inferred from homology"/>
<organism evidence="15 16">
    <name type="scientific">Pontibacter aquaedesilientis</name>
    <dbReference type="NCBI Taxonomy" id="2766980"/>
    <lineage>
        <taxon>Bacteria</taxon>
        <taxon>Pseudomonadati</taxon>
        <taxon>Bacteroidota</taxon>
        <taxon>Cytophagia</taxon>
        <taxon>Cytophagales</taxon>
        <taxon>Hymenobacteraceae</taxon>
        <taxon>Pontibacter</taxon>
    </lineage>
</organism>
<evidence type="ECO:0000313" key="15">
    <source>
        <dbReference type="EMBL" id="MBD1397971.1"/>
    </source>
</evidence>
<dbReference type="InterPro" id="IPR037066">
    <property type="entry name" value="Plug_dom_sf"/>
</dbReference>
<evidence type="ECO:0000259" key="13">
    <source>
        <dbReference type="Pfam" id="PF00593"/>
    </source>
</evidence>
<evidence type="ECO:0000256" key="11">
    <source>
        <dbReference type="RuleBase" id="RU003357"/>
    </source>
</evidence>
<keyword evidence="2 10" id="KW-0813">Transport</keyword>
<keyword evidence="8 15" id="KW-0675">Receptor</keyword>
<dbReference type="Gene3D" id="2.170.130.10">
    <property type="entry name" value="TonB-dependent receptor, plug domain"/>
    <property type="match status" value="1"/>
</dbReference>
<feature type="domain" description="TonB-dependent receptor-like beta-barrel" evidence="13">
    <location>
        <begin position="191"/>
        <end position="595"/>
    </location>
</feature>
<evidence type="ECO:0000256" key="10">
    <source>
        <dbReference type="PROSITE-ProRule" id="PRU01360"/>
    </source>
</evidence>
<evidence type="ECO:0000256" key="2">
    <source>
        <dbReference type="ARBA" id="ARBA00022448"/>
    </source>
</evidence>
<evidence type="ECO:0000256" key="7">
    <source>
        <dbReference type="ARBA" id="ARBA00023136"/>
    </source>
</evidence>
<comment type="subcellular location">
    <subcellularLocation>
        <location evidence="1 10">Cell outer membrane</location>
        <topology evidence="1 10">Multi-pass membrane protein</topology>
    </subcellularLocation>
</comment>
<evidence type="ECO:0000256" key="4">
    <source>
        <dbReference type="ARBA" id="ARBA00022692"/>
    </source>
</evidence>
<dbReference type="PROSITE" id="PS52016">
    <property type="entry name" value="TONB_DEPENDENT_REC_3"/>
    <property type="match status" value="1"/>
</dbReference>
<reference evidence="15 16" key="1">
    <citation type="submission" date="2020-09" db="EMBL/GenBank/DDBJ databases">
        <title>Genome sequencing and assembly of Pontibacter sp.</title>
        <authorList>
            <person name="Chhetri G."/>
        </authorList>
    </citation>
    <scope>NUCLEOTIDE SEQUENCE [LARGE SCALE GENOMIC DNA]</scope>
    <source>
        <strain evidence="15 16">JH31</strain>
    </source>
</reference>
<keyword evidence="16" id="KW-1185">Reference proteome</keyword>
<sequence>MVPLSYRLFCCLSLLAGITPAALAQQDTAVYQLKTVEVFGKPAEVFAAGSRVSSLDSSFLKTYASGSLADVLQARTPIFLKTYGASGIATPTFRGTSATHTAVLWNGLNISSPALGQSDFSTLPVTSLGEVAVQHGAAGATYGSGAIGGAILLHSPTLNEPGFGAELQQELSSFGRYFSSAGARYGGQKISVGLSGYRLAAENDFPYRDYGSFGAPTRRQEQARVEQHGFTQDVTWQLTEKTRLALHGWYTYADREVQSALGAASTNAQQLDKNLRLMADLGHDSRWGQTSVKAAWFSDYLRFTDNSNHSVTDINTFQLQTEQTYSYASRWSLRGGVNLQHFAADVQGYGRKVTEDRAAAFLLFRFDPARRLDLSLNLRQAFVKGYNPIPAPTLGANWLMLEQGDHRLYLKGNISGSYRVPTLNERFWRPGGNPDIKPEQGWSFEGGLRHVYSQGTILIETEASLYRMLVDNWVQWMPLESGYWSPRNLQKVRSQGIEMSSRASQKLGEFDLAATAGYTYTASEQVKAYEGPEELHQQLAHVPLHKAQLGTDVAFRSWTLLGNITYNGLRYTNNSNTSSLPAYTLLSLALNKKFGVGPYQLIASLRTDNATNTDYHVLENMPMPPRSFAASLRFIIL</sequence>
<evidence type="ECO:0000256" key="3">
    <source>
        <dbReference type="ARBA" id="ARBA00022452"/>
    </source>
</evidence>
<evidence type="ECO:0000256" key="1">
    <source>
        <dbReference type="ARBA" id="ARBA00004571"/>
    </source>
</evidence>
<name>A0ABR7XI85_9BACT</name>
<dbReference type="SUPFAM" id="SSF56935">
    <property type="entry name" value="Porins"/>
    <property type="match status" value="1"/>
</dbReference>
<dbReference type="InterPro" id="IPR012910">
    <property type="entry name" value="Plug_dom"/>
</dbReference>
<feature type="signal peptide" evidence="12">
    <location>
        <begin position="1"/>
        <end position="24"/>
    </location>
</feature>
<keyword evidence="6 11" id="KW-0798">TonB box</keyword>
<dbReference type="Proteomes" id="UP000625551">
    <property type="component" value="Unassembled WGS sequence"/>
</dbReference>
<dbReference type="PANTHER" id="PTHR30069:SF29">
    <property type="entry name" value="HEMOGLOBIN AND HEMOGLOBIN-HAPTOGLOBIN-BINDING PROTEIN 1-RELATED"/>
    <property type="match status" value="1"/>
</dbReference>
<dbReference type="RefSeq" id="WP_317173899.1">
    <property type="nucleotide sequence ID" value="NZ_JACXAJ010000006.1"/>
</dbReference>
<dbReference type="InterPro" id="IPR039426">
    <property type="entry name" value="TonB-dep_rcpt-like"/>
</dbReference>
<dbReference type="InterPro" id="IPR036942">
    <property type="entry name" value="Beta-barrel_TonB_sf"/>
</dbReference>
<protein>
    <submittedName>
        <fullName evidence="15">TonB-dependent receptor</fullName>
    </submittedName>
</protein>
<feature type="chain" id="PRO_5047524253" evidence="12">
    <location>
        <begin position="25"/>
        <end position="637"/>
    </location>
</feature>
<evidence type="ECO:0000313" key="16">
    <source>
        <dbReference type="Proteomes" id="UP000625551"/>
    </source>
</evidence>
<dbReference type="Gene3D" id="2.40.170.20">
    <property type="entry name" value="TonB-dependent receptor, beta-barrel domain"/>
    <property type="match status" value="1"/>
</dbReference>
<keyword evidence="3 10" id="KW-1134">Transmembrane beta strand</keyword>
<dbReference type="Pfam" id="PF00593">
    <property type="entry name" value="TonB_dep_Rec_b-barrel"/>
    <property type="match status" value="1"/>
</dbReference>
<comment type="similarity">
    <text evidence="10 11">Belongs to the TonB-dependent receptor family.</text>
</comment>
<evidence type="ECO:0000259" key="14">
    <source>
        <dbReference type="Pfam" id="PF07715"/>
    </source>
</evidence>
<keyword evidence="7 10" id="KW-0472">Membrane</keyword>
<evidence type="ECO:0000256" key="6">
    <source>
        <dbReference type="ARBA" id="ARBA00023077"/>
    </source>
</evidence>
<evidence type="ECO:0000256" key="5">
    <source>
        <dbReference type="ARBA" id="ARBA00022729"/>
    </source>
</evidence>
<evidence type="ECO:0000256" key="9">
    <source>
        <dbReference type="ARBA" id="ARBA00023237"/>
    </source>
</evidence>
<feature type="domain" description="TonB-dependent receptor plug" evidence="14">
    <location>
        <begin position="49"/>
        <end position="150"/>
    </location>
</feature>
<evidence type="ECO:0000256" key="8">
    <source>
        <dbReference type="ARBA" id="ARBA00023170"/>
    </source>
</evidence>
<evidence type="ECO:0000256" key="12">
    <source>
        <dbReference type="SAM" id="SignalP"/>
    </source>
</evidence>
<comment type="caution">
    <text evidence="15">The sequence shown here is derived from an EMBL/GenBank/DDBJ whole genome shotgun (WGS) entry which is preliminary data.</text>
</comment>
<dbReference type="PANTHER" id="PTHR30069">
    <property type="entry name" value="TONB-DEPENDENT OUTER MEMBRANE RECEPTOR"/>
    <property type="match status" value="1"/>
</dbReference>
<accession>A0ABR7XI85</accession>
<keyword evidence="9 10" id="KW-0998">Cell outer membrane</keyword>
<dbReference type="InterPro" id="IPR000531">
    <property type="entry name" value="Beta-barrel_TonB"/>
</dbReference>